<proteinExistence type="predicted"/>
<evidence type="ECO:0000313" key="2">
    <source>
        <dbReference type="Proteomes" id="UP000292262"/>
    </source>
</evidence>
<organism evidence="1 2">
    <name type="scientific">Aquimarina brevivitae</name>
    <dbReference type="NCBI Taxonomy" id="323412"/>
    <lineage>
        <taxon>Bacteria</taxon>
        <taxon>Pseudomonadati</taxon>
        <taxon>Bacteroidota</taxon>
        <taxon>Flavobacteriia</taxon>
        <taxon>Flavobacteriales</taxon>
        <taxon>Flavobacteriaceae</taxon>
        <taxon>Aquimarina</taxon>
    </lineage>
</organism>
<comment type="caution">
    <text evidence="1">The sequence shown here is derived from an EMBL/GenBank/DDBJ whole genome shotgun (WGS) entry which is preliminary data.</text>
</comment>
<keyword evidence="2" id="KW-1185">Reference proteome</keyword>
<name>A0A4Q7P166_9FLAO</name>
<accession>A0A4Q7P166</accession>
<evidence type="ECO:0000313" key="1">
    <source>
        <dbReference type="EMBL" id="RZS93563.1"/>
    </source>
</evidence>
<sequence>MLLEQFHRFILKKHERKFTVLNGYQYIDPSLYTIFEVIISPYRTITYYTYYPYLIIDRYSIEFIKSNSYCKLMFS</sequence>
<protein>
    <submittedName>
        <fullName evidence="1">Uncharacterized protein</fullName>
    </submittedName>
</protein>
<dbReference type="Proteomes" id="UP000292262">
    <property type="component" value="Unassembled WGS sequence"/>
</dbReference>
<gene>
    <name evidence="1" type="ORF">EV197_2143</name>
</gene>
<dbReference type="AlphaFoldDB" id="A0A4Q7P166"/>
<reference evidence="1 2" key="1">
    <citation type="submission" date="2019-02" db="EMBL/GenBank/DDBJ databases">
        <title>Genomic Encyclopedia of Type Strains, Phase IV (KMG-IV): sequencing the most valuable type-strain genomes for metagenomic binning, comparative biology and taxonomic classification.</title>
        <authorList>
            <person name="Goeker M."/>
        </authorList>
    </citation>
    <scope>NUCLEOTIDE SEQUENCE [LARGE SCALE GENOMIC DNA]</scope>
    <source>
        <strain evidence="1 2">DSM 17196</strain>
    </source>
</reference>
<dbReference type="EMBL" id="SGXE01000002">
    <property type="protein sequence ID" value="RZS93563.1"/>
    <property type="molecule type" value="Genomic_DNA"/>
</dbReference>